<dbReference type="AlphaFoldDB" id="A0A4R0HZZ8"/>
<evidence type="ECO:0000313" key="4">
    <source>
        <dbReference type="EMBL" id="TCC17943.1"/>
    </source>
</evidence>
<dbReference type="RefSeq" id="WP_131296208.1">
    <property type="nucleotide sequence ID" value="NZ_SJKA01000025.1"/>
</dbReference>
<keyword evidence="2" id="KW-0472">Membrane</keyword>
<keyword evidence="2" id="KW-0812">Transmembrane</keyword>
<dbReference type="OrthoDB" id="4827453at2"/>
<dbReference type="Pfam" id="PF26366">
    <property type="entry name" value="DUF8094"/>
    <property type="match status" value="1"/>
</dbReference>
<feature type="domain" description="DUF8094" evidence="3">
    <location>
        <begin position="286"/>
        <end position="576"/>
    </location>
</feature>
<evidence type="ECO:0000256" key="2">
    <source>
        <dbReference type="SAM" id="Phobius"/>
    </source>
</evidence>
<dbReference type="InterPro" id="IPR058407">
    <property type="entry name" value="DUF8094"/>
</dbReference>
<dbReference type="EMBL" id="SJKA01000025">
    <property type="protein sequence ID" value="TCC17943.1"/>
    <property type="molecule type" value="Genomic_DNA"/>
</dbReference>
<reference evidence="4 5" key="1">
    <citation type="submission" date="2019-02" db="EMBL/GenBank/DDBJ databases">
        <title>Kribbella capetownensis sp. nov. and Kribbella speibonae sp. nov., isolated from soil.</title>
        <authorList>
            <person name="Curtis S.M."/>
            <person name="Norton I."/>
            <person name="Everest G.J."/>
            <person name="Meyers P.R."/>
        </authorList>
    </citation>
    <scope>NUCLEOTIDE SEQUENCE [LARGE SCALE GENOMIC DNA]</scope>
    <source>
        <strain evidence="4 5">DSM 27082</strain>
    </source>
</reference>
<organism evidence="4 5">
    <name type="scientific">Kribbella sindirgiensis</name>
    <dbReference type="NCBI Taxonomy" id="1124744"/>
    <lineage>
        <taxon>Bacteria</taxon>
        <taxon>Bacillati</taxon>
        <taxon>Actinomycetota</taxon>
        <taxon>Actinomycetes</taxon>
        <taxon>Propionibacteriales</taxon>
        <taxon>Kribbellaceae</taxon>
        <taxon>Kribbella</taxon>
    </lineage>
</organism>
<protein>
    <recommendedName>
        <fullName evidence="3">DUF8094 domain-containing protein</fullName>
    </recommendedName>
</protein>
<evidence type="ECO:0000313" key="5">
    <source>
        <dbReference type="Proteomes" id="UP000292695"/>
    </source>
</evidence>
<evidence type="ECO:0000259" key="3">
    <source>
        <dbReference type="Pfam" id="PF26366"/>
    </source>
</evidence>
<evidence type="ECO:0000256" key="1">
    <source>
        <dbReference type="SAM" id="MobiDB-lite"/>
    </source>
</evidence>
<accession>A0A4R0HZZ8</accession>
<feature type="transmembrane region" description="Helical" evidence="2">
    <location>
        <begin position="174"/>
        <end position="198"/>
    </location>
</feature>
<feature type="region of interest" description="Disordered" evidence="1">
    <location>
        <begin position="206"/>
        <end position="253"/>
    </location>
</feature>
<sequence length="577" mass="61014">MIRRIFGVLLALIGLVVAVVGGVAAFWLIGPDDTVQSGEQHLSSKGLAIASTPELLNRNGPVLHVDVRSTKDQPVFVGVARDFDVSSYLKGFAHTKLVQVQYPIALSTQDEKGTAGPLAAPDTLDWWVAKANGAGTQSIAWPIEDGPYDVVIMNADGKTAPDVQVDLGIEIPKAFATALAVFAVGIVLLALGILLVLLRRRPTKPQQAEPAQFHDPQGNSQFPQAQYPQPHPAPVQYPPAHGQPPQQAPTQGGGAVRRVVVGGLALGLVSGCAAVPQADSVSALTRPAINDDAAVAVIKHYNAVNNKANSVRDSKLIATVEGGNLVRESQAGYEIDRVAKDKPTAPFVYTSPVIGAPQSAGYPMRFVSNSAISTNKAYRHLGVWERATAGSPWLITFAAGVKTTVKLPDLTGLRAATKADDKRLAVAPQVAATSLATYLTGGAKSPRAAAFQPNADITTMLAGIVTNRAEKAKMRGSTRSLTDVFTAPPQSPAFVTKSGTAVVFVSLTHEYTLIPGPNWHFWWDGMPENAFSPKSVKYYNGLTSETIHDTVLLIPPKGKGKIQVASFESQVVDAGGY</sequence>
<gene>
    <name evidence="4" type="ORF">E0H50_39155</name>
</gene>
<dbReference type="Proteomes" id="UP000292695">
    <property type="component" value="Unassembled WGS sequence"/>
</dbReference>
<keyword evidence="2" id="KW-1133">Transmembrane helix</keyword>
<proteinExistence type="predicted"/>
<comment type="caution">
    <text evidence="4">The sequence shown here is derived from an EMBL/GenBank/DDBJ whole genome shotgun (WGS) entry which is preliminary data.</text>
</comment>
<feature type="compositionally biased region" description="Low complexity" evidence="1">
    <location>
        <begin position="238"/>
        <end position="253"/>
    </location>
</feature>
<name>A0A4R0HZZ8_9ACTN</name>
<keyword evidence="5" id="KW-1185">Reference proteome</keyword>